<dbReference type="Proteomes" id="UP000640335">
    <property type="component" value="Unassembled WGS sequence"/>
</dbReference>
<evidence type="ECO:0000313" key="3">
    <source>
        <dbReference type="EMBL" id="MBD7915065.1"/>
    </source>
</evidence>
<dbReference type="InterPro" id="IPR056884">
    <property type="entry name" value="NPHP3-like_N"/>
</dbReference>
<dbReference type="SUPFAM" id="SSF52540">
    <property type="entry name" value="P-loop containing nucleoside triphosphate hydrolases"/>
    <property type="match status" value="1"/>
</dbReference>
<comment type="caution">
    <text evidence="3">The sequence shown here is derived from an EMBL/GenBank/DDBJ whole genome shotgun (WGS) entry which is preliminary data.</text>
</comment>
<dbReference type="Gene3D" id="3.40.50.300">
    <property type="entry name" value="P-loop containing nucleotide triphosphate hydrolases"/>
    <property type="match status" value="1"/>
</dbReference>
<name>A0ABR8Q3R5_9CLOT</name>
<accession>A0ABR8Q3R5</accession>
<dbReference type="InterPro" id="IPR027417">
    <property type="entry name" value="P-loop_NTPase"/>
</dbReference>
<evidence type="ECO:0000313" key="4">
    <source>
        <dbReference type="Proteomes" id="UP000640335"/>
    </source>
</evidence>
<keyword evidence="1" id="KW-0677">Repeat</keyword>
<protein>
    <submittedName>
        <fullName evidence="3">ATPase</fullName>
    </submittedName>
</protein>
<gene>
    <name evidence="3" type="ORF">H9660_07870</name>
</gene>
<keyword evidence="4" id="KW-1185">Reference proteome</keyword>
<reference evidence="3 4" key="1">
    <citation type="submission" date="2020-08" db="EMBL/GenBank/DDBJ databases">
        <title>A Genomic Blueprint of the Chicken Gut Microbiome.</title>
        <authorList>
            <person name="Gilroy R."/>
            <person name="Ravi A."/>
            <person name="Getino M."/>
            <person name="Pursley I."/>
            <person name="Horton D.L."/>
            <person name="Alikhan N.-F."/>
            <person name="Baker D."/>
            <person name="Gharbi K."/>
            <person name="Hall N."/>
            <person name="Watson M."/>
            <person name="Adriaenssens E.M."/>
            <person name="Foster-Nyarko E."/>
            <person name="Jarju S."/>
            <person name="Secka A."/>
            <person name="Antonio M."/>
            <person name="Oren A."/>
            <person name="Chaudhuri R."/>
            <person name="La Ragione R.M."/>
            <person name="Hildebrand F."/>
            <person name="Pallen M.J."/>
        </authorList>
    </citation>
    <scope>NUCLEOTIDE SEQUENCE [LARGE SCALE GENOMIC DNA]</scope>
    <source>
        <strain evidence="3 4">Sa3CUN1</strain>
    </source>
</reference>
<sequence>MTYINERHLFLGGNTYKGFHSFFNNIINKEEANRVLCIKGGPGTGKSYLMKKVATHFLDKGYSIEYNHCSSDDKSLDGIVIPELKLAMIDATAPHMVDPIYPGAVDEIINMGIALDNDALSLNKKNLMKVYKEISNNFQRAYKFLAAAKPIHDDWSKLNAEALDYGKFSTITESLKEQVFSKHKAGFGDERHVFATAFTPSGIITFAEDLAKDYKQKFVLKGGPGFGKSKILIEIGKLAKKKGYFVEYLHDPFNPERIEHILIPEISTALVTENEISQCSFAGKTFDISDFSNPSIISKNKSEIEYDKEKFYELIDKALFLISEAHRIHDDLEAYYIKSIDFSVLDKIYTDVIQKFEKYI</sequence>
<dbReference type="EMBL" id="JACSQZ010000023">
    <property type="protein sequence ID" value="MBD7915065.1"/>
    <property type="molecule type" value="Genomic_DNA"/>
</dbReference>
<dbReference type="Pfam" id="PF24883">
    <property type="entry name" value="NPHP3_N"/>
    <property type="match status" value="1"/>
</dbReference>
<proteinExistence type="predicted"/>
<feature type="domain" description="Nephrocystin 3-like N-terminal" evidence="2">
    <location>
        <begin position="22"/>
        <end position="75"/>
    </location>
</feature>
<evidence type="ECO:0000259" key="2">
    <source>
        <dbReference type="Pfam" id="PF24883"/>
    </source>
</evidence>
<evidence type="ECO:0000256" key="1">
    <source>
        <dbReference type="ARBA" id="ARBA00022737"/>
    </source>
</evidence>
<organism evidence="3 4">
    <name type="scientific">Clostridium gallinarum</name>
    <dbReference type="NCBI Taxonomy" id="2762246"/>
    <lineage>
        <taxon>Bacteria</taxon>
        <taxon>Bacillati</taxon>
        <taxon>Bacillota</taxon>
        <taxon>Clostridia</taxon>
        <taxon>Eubacteriales</taxon>
        <taxon>Clostridiaceae</taxon>
        <taxon>Clostridium</taxon>
    </lineage>
</organism>